<dbReference type="EMBL" id="AUZX01011929">
    <property type="protein sequence ID" value="EQD41047.1"/>
    <property type="molecule type" value="Genomic_DNA"/>
</dbReference>
<keyword evidence="9" id="KW-0862">Zinc</keyword>
<name>T0ZAE3_9ZZZZ</name>
<dbReference type="Gene3D" id="1.10.8.280">
    <property type="entry name" value="ABC transporter ATPase domain-like"/>
    <property type="match status" value="1"/>
</dbReference>
<keyword evidence="13" id="KW-0234">DNA repair</keyword>
<evidence type="ECO:0000256" key="14">
    <source>
        <dbReference type="ARBA" id="ARBA00023236"/>
    </source>
</evidence>
<feature type="domain" description="UvrA DNA-binding" evidence="15">
    <location>
        <begin position="201"/>
        <end position="239"/>
    </location>
</feature>
<dbReference type="Gene3D" id="3.30.190.20">
    <property type="match status" value="1"/>
</dbReference>
<dbReference type="GO" id="GO:0006281">
    <property type="term" value="P:DNA repair"/>
    <property type="evidence" value="ECO:0007669"/>
    <property type="project" value="UniProtKB-KW"/>
</dbReference>
<accession>T0ZAE3</accession>
<dbReference type="GO" id="GO:0005524">
    <property type="term" value="F:ATP binding"/>
    <property type="evidence" value="ECO:0007669"/>
    <property type="project" value="UniProtKB-KW"/>
</dbReference>
<evidence type="ECO:0000256" key="4">
    <source>
        <dbReference type="ARBA" id="ARBA00022737"/>
    </source>
</evidence>
<dbReference type="InterPro" id="IPR041102">
    <property type="entry name" value="UvrA_inter"/>
</dbReference>
<keyword evidence="4" id="KW-0677">Repeat</keyword>
<dbReference type="InterPro" id="IPR041552">
    <property type="entry name" value="UvrA_DNA-bd"/>
</dbReference>
<dbReference type="PANTHER" id="PTHR43152:SF3">
    <property type="entry name" value="UVRABC SYSTEM PROTEIN A"/>
    <property type="match status" value="1"/>
</dbReference>
<evidence type="ECO:0000256" key="2">
    <source>
        <dbReference type="ARBA" id="ARBA00022490"/>
    </source>
</evidence>
<reference evidence="17" key="2">
    <citation type="journal article" date="2014" name="ISME J.">
        <title>Microbial stratification in low pH oxic and suboxic macroscopic growths along an acid mine drainage.</title>
        <authorList>
            <person name="Mendez-Garcia C."/>
            <person name="Mesa V."/>
            <person name="Sprenger R.R."/>
            <person name="Richter M."/>
            <person name="Diez M.S."/>
            <person name="Solano J."/>
            <person name="Bargiela R."/>
            <person name="Golyshina O.V."/>
            <person name="Manteca A."/>
            <person name="Ramos J.L."/>
            <person name="Gallego J.R."/>
            <person name="Llorente I."/>
            <person name="Martins Dos Santos V.A."/>
            <person name="Jensen O.N."/>
            <person name="Pelaez A.I."/>
            <person name="Sanchez J."/>
            <person name="Ferrer M."/>
        </authorList>
    </citation>
    <scope>NUCLEOTIDE SEQUENCE</scope>
</reference>
<evidence type="ECO:0000256" key="8">
    <source>
        <dbReference type="ARBA" id="ARBA00022771"/>
    </source>
</evidence>
<dbReference type="AlphaFoldDB" id="T0ZAE3"/>
<keyword evidence="3" id="KW-0479">Metal-binding</keyword>
<dbReference type="GO" id="GO:0008270">
    <property type="term" value="F:zinc ion binding"/>
    <property type="evidence" value="ECO:0007669"/>
    <property type="project" value="UniProtKB-KW"/>
</dbReference>
<evidence type="ECO:0000313" key="17">
    <source>
        <dbReference type="EMBL" id="EQD41047.1"/>
    </source>
</evidence>
<dbReference type="FunFam" id="1.20.1580.10:FF:000001">
    <property type="entry name" value="UvrABC system protein A"/>
    <property type="match status" value="1"/>
</dbReference>
<sequence>GRNPRSTVGTVTEVYDYLRLLYARVGHPHCPKCGREISRQTVEQIADQVAQLPEGERILILAPMVQGRKGEHQAIVEAARRQGYVRVRVDGAVHELDQVPALDKRYKHDIEIVVDRLMVDPTAISRLRESCEQAAELSGGTVVVAAAEPGSKTADMLFSQRFACVYDGISMEEPQPRNFSFNNPHGACPDCTGLGAKLEVDPEALITDPERSITQGAVSGWSWGPAQQWMDELVQAVATE</sequence>
<gene>
    <name evidence="17" type="ORF">B1A_16231</name>
</gene>
<feature type="domain" description="UvrA interaction" evidence="16">
    <location>
        <begin position="40"/>
        <end position="147"/>
    </location>
</feature>
<dbReference type="GO" id="GO:0004518">
    <property type="term" value="F:nuclease activity"/>
    <property type="evidence" value="ECO:0007669"/>
    <property type="project" value="UniProtKB-KW"/>
</dbReference>
<proteinExistence type="predicted"/>
<evidence type="ECO:0000256" key="11">
    <source>
        <dbReference type="ARBA" id="ARBA00022881"/>
    </source>
</evidence>
<evidence type="ECO:0000256" key="10">
    <source>
        <dbReference type="ARBA" id="ARBA00022840"/>
    </source>
</evidence>
<reference evidence="17" key="1">
    <citation type="submission" date="2013-08" db="EMBL/GenBank/DDBJ databases">
        <authorList>
            <person name="Mendez C."/>
            <person name="Richter M."/>
            <person name="Ferrer M."/>
            <person name="Sanchez J."/>
        </authorList>
    </citation>
    <scope>NUCLEOTIDE SEQUENCE</scope>
</reference>
<dbReference type="Pfam" id="PF17755">
    <property type="entry name" value="UvrA_DNA-bind"/>
    <property type="match status" value="1"/>
</dbReference>
<keyword evidence="2" id="KW-0963">Cytoplasm</keyword>
<feature type="non-terminal residue" evidence="17">
    <location>
        <position position="1"/>
    </location>
</feature>
<dbReference type="GO" id="GO:0003677">
    <property type="term" value="F:DNA binding"/>
    <property type="evidence" value="ECO:0007669"/>
    <property type="project" value="UniProtKB-KW"/>
</dbReference>
<evidence type="ECO:0000256" key="3">
    <source>
        <dbReference type="ARBA" id="ARBA00022723"/>
    </source>
</evidence>
<keyword evidence="7" id="KW-0228">DNA excision</keyword>
<evidence type="ECO:0000256" key="12">
    <source>
        <dbReference type="ARBA" id="ARBA00023125"/>
    </source>
</evidence>
<comment type="caution">
    <text evidence="17">The sequence shown here is derived from an EMBL/GenBank/DDBJ whole genome shotgun (WGS) entry which is preliminary data.</text>
</comment>
<keyword evidence="5" id="KW-0547">Nucleotide-binding</keyword>
<evidence type="ECO:0000256" key="6">
    <source>
        <dbReference type="ARBA" id="ARBA00022763"/>
    </source>
</evidence>
<evidence type="ECO:0000256" key="9">
    <source>
        <dbReference type="ARBA" id="ARBA00022833"/>
    </source>
</evidence>
<evidence type="ECO:0000259" key="16">
    <source>
        <dbReference type="Pfam" id="PF17760"/>
    </source>
</evidence>
<keyword evidence="10" id="KW-0067">ATP-binding</keyword>
<organism evidence="17">
    <name type="scientific">mine drainage metagenome</name>
    <dbReference type="NCBI Taxonomy" id="410659"/>
    <lineage>
        <taxon>unclassified sequences</taxon>
        <taxon>metagenomes</taxon>
        <taxon>ecological metagenomes</taxon>
    </lineage>
</organism>
<evidence type="ECO:0000256" key="13">
    <source>
        <dbReference type="ARBA" id="ARBA00023204"/>
    </source>
</evidence>
<keyword evidence="8" id="KW-0863">Zinc-finger</keyword>
<evidence type="ECO:0000256" key="5">
    <source>
        <dbReference type="ARBA" id="ARBA00022741"/>
    </source>
</evidence>
<feature type="non-terminal residue" evidence="17">
    <location>
        <position position="240"/>
    </location>
</feature>
<evidence type="ECO:0000256" key="7">
    <source>
        <dbReference type="ARBA" id="ARBA00022769"/>
    </source>
</evidence>
<keyword evidence="12" id="KW-0238">DNA-binding</keyword>
<dbReference type="GO" id="GO:0005737">
    <property type="term" value="C:cytoplasm"/>
    <property type="evidence" value="ECO:0007669"/>
    <property type="project" value="UniProtKB-SubCell"/>
</dbReference>
<keyword evidence="6" id="KW-0227">DNA damage</keyword>
<keyword evidence="14" id="KW-0742">SOS response</keyword>
<protein>
    <submittedName>
        <fullName evidence="17">Excinuclease ABC, A subunit</fullName>
    </submittedName>
</protein>
<evidence type="ECO:0000259" key="15">
    <source>
        <dbReference type="Pfam" id="PF17755"/>
    </source>
</evidence>
<dbReference type="GO" id="GO:0009432">
    <property type="term" value="P:SOS response"/>
    <property type="evidence" value="ECO:0007669"/>
    <property type="project" value="UniProtKB-KW"/>
</dbReference>
<dbReference type="Pfam" id="PF17760">
    <property type="entry name" value="UvrA_inter"/>
    <property type="match status" value="1"/>
</dbReference>
<keyword evidence="11" id="KW-0267">Excision nuclease</keyword>
<comment type="subcellular location">
    <subcellularLocation>
        <location evidence="1">Cytoplasm</location>
    </subcellularLocation>
</comment>
<evidence type="ECO:0000256" key="1">
    <source>
        <dbReference type="ARBA" id="ARBA00004496"/>
    </source>
</evidence>
<dbReference type="Gene3D" id="1.20.1580.10">
    <property type="entry name" value="ABC transporter ATPase like domain"/>
    <property type="match status" value="1"/>
</dbReference>
<dbReference type="PANTHER" id="PTHR43152">
    <property type="entry name" value="UVRABC SYSTEM PROTEIN A"/>
    <property type="match status" value="1"/>
</dbReference>